<accession>A0A3A9A8G3</accession>
<dbReference type="PANTHER" id="PTHR34825:SF1">
    <property type="entry name" value="AAA-ATPASE-LIKE DOMAIN-CONTAINING PROTEIN"/>
    <property type="match status" value="1"/>
</dbReference>
<sequence>MGIYLNPGNEQFVVSVNSELYVDKTELIKYTNSRIGKDRPLICSSRPRRFGKTMAVTMLAAYYSKGCHSEKLFEGLQISQNEFFKVHLNKYNVIFLDIQWMYGNALEEMKRDSTLKVVSYIQEQVIAELREEYAEYVRDDDISLPSVLAKINVMTKEQFIIIIDEWDCLFREDKNNENLQKEYINLLRGLFKGTPSGAFLKLAYITGILPIKKYGTQSALNNFREHTMVSPRQMAEYVGFTETEVRTICKGHDMPFKEMQRWYDGYYFEKIGHIYSPNSVIEAVDSREFGNYWSGTETYESLMTYIAMDFDGLRQLIVDMLGNQRCSIDVESFQNDITSFKSADDVITLLIHMGYLAYDSKTKKVFIPNDEVRSVFLRAIRNDGWEEVIKAVDASEALLKATLEMNEKAVAQMIQEVHMQSSSSLIYNNEISLSSVIALAYYSACRDYTLVRELPTGNGFADMVFLPKRTSLNPALVVELKWDKTAEGAISQIKSKGYVSVLKEYKGNILLVGISYEKKSRKHQCRIEKFEM</sequence>
<dbReference type="Pfam" id="PF09820">
    <property type="entry name" value="AAA-ATPase_like"/>
    <property type="match status" value="1"/>
</dbReference>
<feature type="domain" description="AAA-ATPase-like" evidence="1">
    <location>
        <begin position="18"/>
        <end position="214"/>
    </location>
</feature>
<dbReference type="EMBL" id="RAYQ01000040">
    <property type="protein sequence ID" value="RKI87464.1"/>
    <property type="molecule type" value="Genomic_DNA"/>
</dbReference>
<keyword evidence="3" id="KW-1185">Reference proteome</keyword>
<protein>
    <submittedName>
        <fullName evidence="2">AAA family ATPase</fullName>
    </submittedName>
</protein>
<dbReference type="Pfam" id="PF08011">
    <property type="entry name" value="PDDEXK_9"/>
    <property type="match status" value="1"/>
</dbReference>
<gene>
    <name evidence="2" type="ORF">D7V94_21015</name>
</gene>
<evidence type="ECO:0000313" key="2">
    <source>
        <dbReference type="EMBL" id="RKI87464.1"/>
    </source>
</evidence>
<dbReference type="Proteomes" id="UP000280696">
    <property type="component" value="Unassembled WGS sequence"/>
</dbReference>
<reference evidence="2 3" key="1">
    <citation type="submission" date="2018-09" db="EMBL/GenBank/DDBJ databases">
        <title>Murine metabolic-syndrome-specific gut microbial biobank.</title>
        <authorList>
            <person name="Liu C."/>
        </authorList>
    </citation>
    <scope>NUCLEOTIDE SEQUENCE [LARGE SCALE GENOMIC DNA]</scope>
    <source>
        <strain evidence="2 3">0.1xD8-82</strain>
    </source>
</reference>
<evidence type="ECO:0000313" key="3">
    <source>
        <dbReference type="Proteomes" id="UP000280696"/>
    </source>
</evidence>
<comment type="caution">
    <text evidence="2">The sequence shown here is derived from an EMBL/GenBank/DDBJ whole genome shotgun (WGS) entry which is preliminary data.</text>
</comment>
<dbReference type="AlphaFoldDB" id="A0A3A9A8G3"/>
<dbReference type="InterPro" id="IPR012547">
    <property type="entry name" value="PDDEXK_9"/>
</dbReference>
<organism evidence="2 3">
    <name type="scientific">Parablautia intestinalis</name>
    <dbReference type="NCBI Taxonomy" id="2320100"/>
    <lineage>
        <taxon>Bacteria</taxon>
        <taxon>Bacillati</taxon>
        <taxon>Bacillota</taxon>
        <taxon>Clostridia</taxon>
        <taxon>Lachnospirales</taxon>
        <taxon>Lachnospiraceae</taxon>
        <taxon>Parablautia</taxon>
    </lineage>
</organism>
<dbReference type="OrthoDB" id="1650748at2"/>
<dbReference type="PANTHER" id="PTHR34825">
    <property type="entry name" value="CONSERVED PROTEIN, WITH A WEAK D-GALACTARATE DEHYDRATASE/ALTRONATE HYDROLASE DOMAIN"/>
    <property type="match status" value="1"/>
</dbReference>
<name>A0A3A9A8G3_9FIRM</name>
<proteinExistence type="predicted"/>
<dbReference type="RefSeq" id="WP_120472245.1">
    <property type="nucleotide sequence ID" value="NZ_RAYQ01000040.1"/>
</dbReference>
<evidence type="ECO:0000259" key="1">
    <source>
        <dbReference type="Pfam" id="PF09820"/>
    </source>
</evidence>
<dbReference type="InterPro" id="IPR018631">
    <property type="entry name" value="AAA-ATPase-like_dom"/>
</dbReference>